<dbReference type="PROSITE" id="PS00534">
    <property type="entry name" value="FERROCHELATASE"/>
    <property type="match status" value="1"/>
</dbReference>
<dbReference type="GO" id="GO:0046872">
    <property type="term" value="F:metal ion binding"/>
    <property type="evidence" value="ECO:0007669"/>
    <property type="project" value="UniProtKB-KW"/>
</dbReference>
<organism evidence="11 12">
    <name type="scientific">Zymobacter palmae</name>
    <dbReference type="NCBI Taxonomy" id="33074"/>
    <lineage>
        <taxon>Bacteria</taxon>
        <taxon>Pseudomonadati</taxon>
        <taxon>Pseudomonadota</taxon>
        <taxon>Gammaproteobacteria</taxon>
        <taxon>Oceanospirillales</taxon>
        <taxon>Halomonadaceae</taxon>
        <taxon>Zymobacter group</taxon>
        <taxon>Zymobacter</taxon>
    </lineage>
</organism>
<dbReference type="PANTHER" id="PTHR11108:SF1">
    <property type="entry name" value="FERROCHELATASE, MITOCHONDRIAL"/>
    <property type="match status" value="1"/>
</dbReference>
<keyword evidence="4 9" id="KW-0408">Iron</keyword>
<comment type="catalytic activity">
    <reaction evidence="9 10">
        <text>heme b + 2 H(+) = protoporphyrin IX + Fe(2+)</text>
        <dbReference type="Rhea" id="RHEA:22584"/>
        <dbReference type="ChEBI" id="CHEBI:15378"/>
        <dbReference type="ChEBI" id="CHEBI:29033"/>
        <dbReference type="ChEBI" id="CHEBI:57306"/>
        <dbReference type="ChEBI" id="CHEBI:60344"/>
        <dbReference type="EC" id="4.98.1.1"/>
    </reaction>
</comment>
<dbReference type="Proteomes" id="UP000267342">
    <property type="component" value="Chromosome"/>
</dbReference>
<evidence type="ECO:0000256" key="8">
    <source>
        <dbReference type="ARBA" id="ARBA00024536"/>
    </source>
</evidence>
<dbReference type="STRING" id="1123510.GCA_000620025_00799"/>
<evidence type="ECO:0000313" key="12">
    <source>
        <dbReference type="Proteomes" id="UP000267342"/>
    </source>
</evidence>
<reference evidence="11 12" key="1">
    <citation type="submission" date="2018-09" db="EMBL/GenBank/DDBJ databases">
        <title>Zymobacter palmae IAM14233 (=T109) whole genome analysis.</title>
        <authorList>
            <person name="Yanase H."/>
        </authorList>
    </citation>
    <scope>NUCLEOTIDE SEQUENCE [LARGE SCALE GENOMIC DNA]</scope>
    <source>
        <strain evidence="11 12">IAM14233</strain>
    </source>
</reference>
<evidence type="ECO:0000256" key="2">
    <source>
        <dbReference type="ARBA" id="ARBA00022490"/>
    </source>
</evidence>
<evidence type="ECO:0000256" key="3">
    <source>
        <dbReference type="ARBA" id="ARBA00022723"/>
    </source>
</evidence>
<keyword evidence="3 9" id="KW-0479">Metal-binding</keyword>
<proteinExistence type="inferred from homology"/>
<evidence type="ECO:0000256" key="4">
    <source>
        <dbReference type="ARBA" id="ARBA00023004"/>
    </source>
</evidence>
<accession>A0A348HGT6</accession>
<dbReference type="GO" id="GO:0006783">
    <property type="term" value="P:heme biosynthetic process"/>
    <property type="evidence" value="ECO:0007669"/>
    <property type="project" value="UniProtKB-UniRule"/>
</dbReference>
<evidence type="ECO:0000256" key="7">
    <source>
        <dbReference type="ARBA" id="ARBA00023244"/>
    </source>
</evidence>
<evidence type="ECO:0000256" key="10">
    <source>
        <dbReference type="RuleBase" id="RU000607"/>
    </source>
</evidence>
<dbReference type="InterPro" id="IPR019772">
    <property type="entry name" value="Ferrochelatase_AS"/>
</dbReference>
<dbReference type="GO" id="GO:0005737">
    <property type="term" value="C:cytoplasm"/>
    <property type="evidence" value="ECO:0007669"/>
    <property type="project" value="UniProtKB-SubCell"/>
</dbReference>
<feature type="binding site" evidence="9">
    <location>
        <position position="199"/>
    </location>
    <ligand>
        <name>Fe(2+)</name>
        <dbReference type="ChEBI" id="CHEBI:29033"/>
    </ligand>
</feature>
<dbReference type="KEGG" id="zpl:ZBT109_2094"/>
<dbReference type="HAMAP" id="MF_00323">
    <property type="entry name" value="Ferrochelatase"/>
    <property type="match status" value="1"/>
</dbReference>
<comment type="catalytic activity">
    <reaction evidence="8">
        <text>Fe-coproporphyrin III + 2 H(+) = coproporphyrin III + Fe(2+)</text>
        <dbReference type="Rhea" id="RHEA:49572"/>
        <dbReference type="ChEBI" id="CHEBI:15378"/>
        <dbReference type="ChEBI" id="CHEBI:29033"/>
        <dbReference type="ChEBI" id="CHEBI:68438"/>
        <dbReference type="ChEBI" id="CHEBI:131725"/>
        <dbReference type="EC" id="4.99.1.9"/>
    </reaction>
    <physiologicalReaction direction="right-to-left" evidence="8">
        <dbReference type="Rhea" id="RHEA:49574"/>
    </physiologicalReaction>
</comment>
<evidence type="ECO:0000256" key="9">
    <source>
        <dbReference type="HAMAP-Rule" id="MF_00323"/>
    </source>
</evidence>
<comment type="subcellular location">
    <subcellularLocation>
        <location evidence="9 10">Cytoplasm</location>
    </subcellularLocation>
</comment>
<dbReference type="InterPro" id="IPR033659">
    <property type="entry name" value="Ferrochelatase_N"/>
</dbReference>
<sequence length="329" mass="37237">MSSPRFGVLLANLGTPDAPTAKAVRRYLREFLSDRRVVDLPRWKWWPILNGIVLTTRPRRVAKAYASIWTDEGSPLLAISRRQRAALEEKLREHFGEEIPVALGMDYGNPSIVSAGRELRDAGVKNVLVLPLYPQFSSSTTASIFDQVARALKQCPAHPGLRFVRSYCDHPLYIQALANSVQEHWQQQGQQGHLVMSYHGIPKRYAEQGDPYPNECETTSRLLAEALSLAPHEWTMTYQSRFGREEWLQPYTDETLIKWGKAGSPPAVDIMSPAFAADCLETLEELSEENRENFIHAGGKRYAYIPALNDRDDHLELLTSLVAQHTQGW</sequence>
<evidence type="ECO:0000256" key="1">
    <source>
        <dbReference type="ARBA" id="ARBA00007718"/>
    </source>
</evidence>
<evidence type="ECO:0000256" key="6">
    <source>
        <dbReference type="ARBA" id="ARBA00023239"/>
    </source>
</evidence>
<dbReference type="FunFam" id="3.40.50.1400:FF:000002">
    <property type="entry name" value="Ferrochelatase"/>
    <property type="match status" value="1"/>
</dbReference>
<dbReference type="RefSeq" id="WP_027705919.1">
    <property type="nucleotide sequence ID" value="NZ_AP018933.1"/>
</dbReference>
<dbReference type="NCBIfam" id="TIGR00109">
    <property type="entry name" value="hemH"/>
    <property type="match status" value="1"/>
</dbReference>
<evidence type="ECO:0000256" key="5">
    <source>
        <dbReference type="ARBA" id="ARBA00023133"/>
    </source>
</evidence>
<protein>
    <recommendedName>
        <fullName evidence="9 10">Ferrochelatase</fullName>
        <ecNumber evidence="9 10">4.98.1.1</ecNumber>
    </recommendedName>
    <alternativeName>
        <fullName evidence="9">Heme synthase</fullName>
    </alternativeName>
    <alternativeName>
        <fullName evidence="9">Protoheme ferro-lyase</fullName>
    </alternativeName>
</protein>
<dbReference type="InterPro" id="IPR001015">
    <property type="entry name" value="Ferrochelatase"/>
</dbReference>
<dbReference type="CDD" id="cd00419">
    <property type="entry name" value="Ferrochelatase_C"/>
    <property type="match status" value="1"/>
</dbReference>
<evidence type="ECO:0000313" key="11">
    <source>
        <dbReference type="EMBL" id="BBG30838.1"/>
    </source>
</evidence>
<keyword evidence="7 9" id="KW-0627">Porphyrin biosynthesis</keyword>
<keyword evidence="2 9" id="KW-0963">Cytoplasm</keyword>
<feature type="binding site" evidence="9">
    <location>
        <position position="281"/>
    </location>
    <ligand>
        <name>Fe(2+)</name>
        <dbReference type="ChEBI" id="CHEBI:29033"/>
    </ligand>
</feature>
<keyword evidence="12" id="KW-1185">Reference proteome</keyword>
<name>A0A348HGT6_9GAMM</name>
<comment type="pathway">
    <text evidence="9 10">Porphyrin-containing compound metabolism; protoheme biosynthesis; protoheme from protoporphyrin-IX: step 1/1.</text>
</comment>
<dbReference type="Gene3D" id="3.40.50.1400">
    <property type="match status" value="2"/>
</dbReference>
<dbReference type="AlphaFoldDB" id="A0A348HGT6"/>
<dbReference type="UniPathway" id="UPA00252">
    <property type="reaction ID" value="UER00325"/>
</dbReference>
<dbReference type="Pfam" id="PF00762">
    <property type="entry name" value="Ferrochelatase"/>
    <property type="match status" value="1"/>
</dbReference>
<comment type="function">
    <text evidence="9 10">Catalyzes the ferrous insertion into protoporphyrin IX.</text>
</comment>
<dbReference type="CDD" id="cd03411">
    <property type="entry name" value="Ferrochelatase_N"/>
    <property type="match status" value="1"/>
</dbReference>
<comment type="similarity">
    <text evidence="1 9 10">Belongs to the ferrochelatase family.</text>
</comment>
<dbReference type="InterPro" id="IPR033644">
    <property type="entry name" value="Ferrochelatase_C"/>
</dbReference>
<dbReference type="OrthoDB" id="9809741at2"/>
<keyword evidence="5 9" id="KW-0350">Heme biosynthesis</keyword>
<gene>
    <name evidence="9" type="primary">hemH</name>
    <name evidence="11" type="ORF">ZBT109_2094</name>
</gene>
<dbReference type="EC" id="4.98.1.1" evidence="9 10"/>
<dbReference type="EMBL" id="AP018933">
    <property type="protein sequence ID" value="BBG30838.1"/>
    <property type="molecule type" value="Genomic_DNA"/>
</dbReference>
<keyword evidence="6 9" id="KW-0456">Lyase</keyword>
<dbReference type="PANTHER" id="PTHR11108">
    <property type="entry name" value="FERROCHELATASE"/>
    <property type="match status" value="1"/>
</dbReference>
<dbReference type="GO" id="GO:0004325">
    <property type="term" value="F:ferrochelatase activity"/>
    <property type="evidence" value="ECO:0007669"/>
    <property type="project" value="UniProtKB-UniRule"/>
</dbReference>
<dbReference type="SUPFAM" id="SSF53800">
    <property type="entry name" value="Chelatase"/>
    <property type="match status" value="1"/>
</dbReference>